<comment type="caution">
    <text evidence="6">The sequence shown here is derived from an EMBL/GenBank/DDBJ whole genome shotgun (WGS) entry which is preliminary data.</text>
</comment>
<protein>
    <recommendedName>
        <fullName evidence="4">Probable glycine dehydrogenase (decarboxylating) subunit 1</fullName>
        <ecNumber evidence="4">1.4.4.2</ecNumber>
    </recommendedName>
    <alternativeName>
        <fullName evidence="4">Glycine cleavage system P-protein subunit 1</fullName>
    </alternativeName>
    <alternativeName>
        <fullName evidence="4">Glycine decarboxylase subunit 1</fullName>
    </alternativeName>
    <alternativeName>
        <fullName evidence="4">Glycine dehydrogenase (aminomethyl-transferring) subunit 1</fullName>
    </alternativeName>
</protein>
<organism evidence="6 7">
    <name type="scientific">Effusibacillus lacus</name>
    <dbReference type="NCBI Taxonomy" id="1348429"/>
    <lineage>
        <taxon>Bacteria</taxon>
        <taxon>Bacillati</taxon>
        <taxon>Bacillota</taxon>
        <taxon>Bacilli</taxon>
        <taxon>Bacillales</taxon>
        <taxon>Alicyclobacillaceae</taxon>
        <taxon>Effusibacillus</taxon>
    </lineage>
</organism>
<comment type="function">
    <text evidence="1 4">The glycine cleavage system catalyzes the degradation of glycine. The P protein binds the alpha-amino group of glycine through its pyridoxal phosphate cofactor; CO(2) is released and the remaining methylamine moiety is then transferred to the lipoamide cofactor of the H protein.</text>
</comment>
<dbReference type="PANTHER" id="PTHR42806:SF1">
    <property type="entry name" value="GLYCINE DEHYDROGENASE (DECARBOXYLATING)"/>
    <property type="match status" value="1"/>
</dbReference>
<dbReference type="HAMAP" id="MF_00712">
    <property type="entry name" value="GcvPA"/>
    <property type="match status" value="1"/>
</dbReference>
<evidence type="ECO:0000259" key="5">
    <source>
        <dbReference type="Pfam" id="PF02347"/>
    </source>
</evidence>
<dbReference type="Pfam" id="PF02347">
    <property type="entry name" value="GDC-P"/>
    <property type="match status" value="1"/>
</dbReference>
<comment type="similarity">
    <text evidence="4">Belongs to the GcvP family. N-terminal subunit subfamily.</text>
</comment>
<evidence type="ECO:0000256" key="3">
    <source>
        <dbReference type="ARBA" id="ARBA00049026"/>
    </source>
</evidence>
<dbReference type="InterPro" id="IPR015421">
    <property type="entry name" value="PyrdxlP-dep_Trfase_major"/>
</dbReference>
<evidence type="ECO:0000256" key="4">
    <source>
        <dbReference type="HAMAP-Rule" id="MF_00712"/>
    </source>
</evidence>
<dbReference type="PIRSF" id="PIRSF006815">
    <property type="entry name" value="GcvPA"/>
    <property type="match status" value="1"/>
</dbReference>
<evidence type="ECO:0000256" key="1">
    <source>
        <dbReference type="ARBA" id="ARBA00003788"/>
    </source>
</evidence>
<dbReference type="Proteomes" id="UP000217785">
    <property type="component" value="Unassembled WGS sequence"/>
</dbReference>
<feature type="domain" description="Glycine cleavage system P-protein N-terminal" evidence="5">
    <location>
        <begin position="5"/>
        <end position="442"/>
    </location>
</feature>
<dbReference type="InterPro" id="IPR015422">
    <property type="entry name" value="PyrdxlP-dep_Trfase_small"/>
</dbReference>
<evidence type="ECO:0000256" key="2">
    <source>
        <dbReference type="ARBA" id="ARBA00023002"/>
    </source>
</evidence>
<comment type="subunit">
    <text evidence="4">The glycine cleavage system is composed of four proteins: P, T, L and H. In this organism, the P 'protein' is a heterodimer of two subunits.</text>
</comment>
<evidence type="ECO:0000313" key="6">
    <source>
        <dbReference type="EMBL" id="GAX90890.1"/>
    </source>
</evidence>
<comment type="catalytic activity">
    <reaction evidence="3 4">
        <text>N(6)-[(R)-lipoyl]-L-lysyl-[glycine-cleavage complex H protein] + glycine + H(+) = N(6)-[(R)-S(8)-aminomethyldihydrolipoyl]-L-lysyl-[glycine-cleavage complex H protein] + CO2</text>
        <dbReference type="Rhea" id="RHEA:24304"/>
        <dbReference type="Rhea" id="RHEA-COMP:10494"/>
        <dbReference type="Rhea" id="RHEA-COMP:10495"/>
        <dbReference type="ChEBI" id="CHEBI:15378"/>
        <dbReference type="ChEBI" id="CHEBI:16526"/>
        <dbReference type="ChEBI" id="CHEBI:57305"/>
        <dbReference type="ChEBI" id="CHEBI:83099"/>
        <dbReference type="ChEBI" id="CHEBI:83143"/>
        <dbReference type="EC" id="1.4.4.2"/>
    </reaction>
</comment>
<dbReference type="InterPro" id="IPR023010">
    <property type="entry name" value="GcvPA"/>
</dbReference>
<dbReference type="PANTHER" id="PTHR42806">
    <property type="entry name" value="GLYCINE CLEAVAGE SYSTEM P-PROTEIN"/>
    <property type="match status" value="1"/>
</dbReference>
<sequence>MKKHSYIPNTETDRGEMLKTLGIQSVEELFSDIPEAVRLKRDLNIPAAWSEIELYRHFAAMAGKNANLEEYVSFLGAGAYQHYIPATVDAIVSRSEFYTAYTPYQPEISQGILQAIFEYQTMVCQLTGMDVSNASMYDGPSALAEAGIMACAATRRSKLLVSRGVNPEYRAVVKTYAYGQNIEVIEVGVDNGATGLQDLESKLGDDIAGVLVQYPNFFGSIEDLKTISELAHRHKALFVTAVNPIAMGLLEAPGKFGADIVVAEGQPLGNSVSFGGPYLGMLATTKDLVRRVPGRVVGQTRDLDGRRAFVLTLQAREQHIRREKASSNICSNQALNALASTVYLSCMGKQGLQDVAKLNLQKAHYAYHKLTSVKGVEPLFNAPFFNEFAVIVSGNPTEINRKLLESKIIGGYDLGRVYPEYKGGLLFAVTELRTKEEIDLLAERLEAII</sequence>
<gene>
    <name evidence="4" type="primary">gcvPA</name>
    <name evidence="6" type="ORF">EFBL_2532</name>
</gene>
<dbReference type="GO" id="GO:0004375">
    <property type="term" value="F:glycine dehydrogenase (decarboxylating) activity"/>
    <property type="evidence" value="ECO:0007669"/>
    <property type="project" value="UniProtKB-EC"/>
</dbReference>
<dbReference type="NCBIfam" id="NF001696">
    <property type="entry name" value="PRK00451.1"/>
    <property type="match status" value="1"/>
</dbReference>
<evidence type="ECO:0000313" key="7">
    <source>
        <dbReference type="Proteomes" id="UP000217785"/>
    </source>
</evidence>
<reference evidence="7" key="1">
    <citation type="submission" date="2017-07" db="EMBL/GenBank/DDBJ databases">
        <title>Draft genome sequence of Effusibacillus lacus strain skLN1.</title>
        <authorList>
            <person name="Watanabe M."/>
            <person name="Kojima H."/>
            <person name="Fukui M."/>
        </authorList>
    </citation>
    <scope>NUCLEOTIDE SEQUENCE [LARGE SCALE GENOMIC DNA]</scope>
    <source>
        <strain evidence="7">skLN1</strain>
    </source>
</reference>
<dbReference type="AlphaFoldDB" id="A0A292YQY1"/>
<dbReference type="InterPro" id="IPR049315">
    <property type="entry name" value="GDC-P_N"/>
</dbReference>
<dbReference type="Gene3D" id="3.40.640.10">
    <property type="entry name" value="Type I PLP-dependent aspartate aminotransferase-like (Major domain)"/>
    <property type="match status" value="1"/>
</dbReference>
<dbReference type="EMBL" id="BDUF01000068">
    <property type="protein sequence ID" value="GAX90890.1"/>
    <property type="molecule type" value="Genomic_DNA"/>
</dbReference>
<keyword evidence="7" id="KW-1185">Reference proteome</keyword>
<dbReference type="EC" id="1.4.4.2" evidence="4"/>
<dbReference type="GO" id="GO:0009116">
    <property type="term" value="P:nucleoside metabolic process"/>
    <property type="evidence" value="ECO:0007669"/>
    <property type="project" value="InterPro"/>
</dbReference>
<dbReference type="GO" id="GO:0019464">
    <property type="term" value="P:glycine decarboxylation via glycine cleavage system"/>
    <property type="evidence" value="ECO:0007669"/>
    <property type="project" value="UniProtKB-UniRule"/>
</dbReference>
<accession>A0A292YQY1</accession>
<keyword evidence="2 4" id="KW-0560">Oxidoreductase</keyword>
<dbReference type="InterPro" id="IPR020581">
    <property type="entry name" value="GDC_P"/>
</dbReference>
<dbReference type="Gene3D" id="3.90.1150.10">
    <property type="entry name" value="Aspartate Aminotransferase, domain 1"/>
    <property type="match status" value="1"/>
</dbReference>
<dbReference type="InterPro" id="IPR015424">
    <property type="entry name" value="PyrdxlP-dep_Trfase"/>
</dbReference>
<proteinExistence type="inferred from homology"/>
<name>A0A292YQY1_9BACL</name>
<dbReference type="CDD" id="cd00613">
    <property type="entry name" value="GDC-P"/>
    <property type="match status" value="1"/>
</dbReference>
<dbReference type="OrthoDB" id="9771867at2"/>
<dbReference type="SUPFAM" id="SSF53383">
    <property type="entry name" value="PLP-dependent transferases"/>
    <property type="match status" value="1"/>
</dbReference>